<dbReference type="CDD" id="cd18873">
    <property type="entry name" value="NUDIX_NadM_like"/>
    <property type="match status" value="1"/>
</dbReference>
<evidence type="ECO:0000256" key="3">
    <source>
        <dbReference type="ARBA" id="ARBA00034247"/>
    </source>
</evidence>
<dbReference type="InterPro" id="IPR020084">
    <property type="entry name" value="NUDIX_hydrolase_CS"/>
</dbReference>
<dbReference type="Gene3D" id="3.30.70.270">
    <property type="match status" value="1"/>
</dbReference>
<dbReference type="SUPFAM" id="SSF55811">
    <property type="entry name" value="Nudix"/>
    <property type="match status" value="1"/>
</dbReference>
<dbReference type="PANTHER" id="PTHR45138">
    <property type="entry name" value="REGULATORY COMPONENTS OF SENSORY TRANSDUCTION SYSTEM"/>
    <property type="match status" value="1"/>
</dbReference>
<dbReference type="SMART" id="SM00267">
    <property type="entry name" value="GGDEF"/>
    <property type="match status" value="1"/>
</dbReference>
<dbReference type="InterPro" id="IPR000086">
    <property type="entry name" value="NUDIX_hydrolase_dom"/>
</dbReference>
<accession>A0A1Q2MIE1</accession>
<evidence type="ECO:0000259" key="5">
    <source>
        <dbReference type="PROSITE" id="PS50887"/>
    </source>
</evidence>
<dbReference type="EC" id="2.7.7.65" evidence="1"/>
<dbReference type="Proteomes" id="UP000188181">
    <property type="component" value="Chromosome"/>
</dbReference>
<dbReference type="PANTHER" id="PTHR45138:SF9">
    <property type="entry name" value="DIGUANYLATE CYCLASE DGCM-RELATED"/>
    <property type="match status" value="1"/>
</dbReference>
<dbReference type="InterPro" id="IPR020476">
    <property type="entry name" value="Nudix_hydrolase"/>
</dbReference>
<dbReference type="STRING" id="1851148.SMSP2_02447"/>
<dbReference type="InterPro" id="IPR029787">
    <property type="entry name" value="Nucleotide_cyclase"/>
</dbReference>
<comment type="catalytic activity">
    <reaction evidence="3">
        <text>2 GTP = 3',3'-c-di-GMP + 2 diphosphate</text>
        <dbReference type="Rhea" id="RHEA:24898"/>
        <dbReference type="ChEBI" id="CHEBI:33019"/>
        <dbReference type="ChEBI" id="CHEBI:37565"/>
        <dbReference type="ChEBI" id="CHEBI:58805"/>
        <dbReference type="EC" id="2.7.7.65"/>
    </reaction>
</comment>
<protein>
    <recommendedName>
        <fullName evidence="1">diguanylate cyclase</fullName>
        <ecNumber evidence="1">2.7.7.65</ecNumber>
    </recommendedName>
</protein>
<dbReference type="CDD" id="cd01949">
    <property type="entry name" value="GGDEF"/>
    <property type="match status" value="1"/>
</dbReference>
<feature type="domain" description="GGDEF" evidence="5">
    <location>
        <begin position="197"/>
        <end position="321"/>
    </location>
</feature>
<name>A0A1Q2MIE1_9BACT</name>
<dbReference type="Pfam" id="PF00293">
    <property type="entry name" value="NUDIX"/>
    <property type="match status" value="1"/>
</dbReference>
<dbReference type="InterPro" id="IPR000160">
    <property type="entry name" value="GGDEF_dom"/>
</dbReference>
<reference evidence="8" key="1">
    <citation type="submission" date="2017-02" db="EMBL/GenBank/DDBJ databases">
        <title>Comparative genomics and description of representatives of a novel lineage of planctomycetes thriving in anoxic sediments.</title>
        <authorList>
            <person name="Spring S."/>
            <person name="Bunk B."/>
            <person name="Sproer C."/>
        </authorList>
    </citation>
    <scope>NUCLEOTIDE SEQUENCE [LARGE SCALE GENOMIC DNA]</scope>
    <source>
        <strain evidence="8">SM-Chi-D1</strain>
    </source>
</reference>
<dbReference type="RefSeq" id="WP_146684297.1">
    <property type="nucleotide sequence ID" value="NZ_CP019646.1"/>
</dbReference>
<evidence type="ECO:0000256" key="1">
    <source>
        <dbReference type="ARBA" id="ARBA00012528"/>
    </source>
</evidence>
<gene>
    <name evidence="7" type="primary">pleD_1</name>
    <name evidence="7" type="ORF">SMSP2_02447</name>
</gene>
<proteinExistence type="inferred from homology"/>
<dbReference type="KEGG" id="pbas:SMSP2_02447"/>
<dbReference type="PROSITE" id="PS00893">
    <property type="entry name" value="NUDIX_BOX"/>
    <property type="match status" value="1"/>
</dbReference>
<sequence>MNTRGKYTYDWPRPMVTVNALVFSIGKDTTSVLLIRRGNEPFKGRWAIPGGFLEMGETICDCAARELKEETGLKDIPLYEMKVFADPGRHPEGRLISIAYMGFCDKDRHTPKAGDDAADARWFDTRRLPELAFDHAAIISYGLSRSAHFSQEILPSITGEFDELRELAFTDELTGLHNRRYAFNLLEKLTARADSDDPLTFILFDLNDFKAINDTYGHPAGDEALKAAAAALKDACRTGDIIARIGGDEFLVIQRHRKAARRSGPISKRLQNAINSTSITHQSKTIRLSASTGTAVFPDEAGSVEALFSLADERLLKDKKR</sequence>
<evidence type="ECO:0000259" key="6">
    <source>
        <dbReference type="PROSITE" id="PS51462"/>
    </source>
</evidence>
<dbReference type="PROSITE" id="PS51462">
    <property type="entry name" value="NUDIX"/>
    <property type="match status" value="1"/>
</dbReference>
<dbReference type="Gene3D" id="3.90.79.10">
    <property type="entry name" value="Nucleoside Triphosphate Pyrophosphohydrolase"/>
    <property type="match status" value="1"/>
</dbReference>
<dbReference type="Pfam" id="PF00990">
    <property type="entry name" value="GGDEF"/>
    <property type="match status" value="1"/>
</dbReference>
<keyword evidence="8" id="KW-1185">Reference proteome</keyword>
<dbReference type="GO" id="GO:0052621">
    <property type="term" value="F:diguanylate cyclase activity"/>
    <property type="evidence" value="ECO:0007669"/>
    <property type="project" value="UniProtKB-EC"/>
</dbReference>
<dbReference type="OrthoDB" id="9786141at2"/>
<comment type="similarity">
    <text evidence="4">Belongs to the Nudix hydrolase family.</text>
</comment>
<dbReference type="InterPro" id="IPR015797">
    <property type="entry name" value="NUDIX_hydrolase-like_dom_sf"/>
</dbReference>
<evidence type="ECO:0000313" key="8">
    <source>
        <dbReference type="Proteomes" id="UP000188181"/>
    </source>
</evidence>
<evidence type="ECO:0000256" key="2">
    <source>
        <dbReference type="ARBA" id="ARBA00022801"/>
    </source>
</evidence>
<dbReference type="PRINTS" id="PR00502">
    <property type="entry name" value="NUDIXFAMILY"/>
</dbReference>
<dbReference type="PROSITE" id="PS50887">
    <property type="entry name" value="GGDEF"/>
    <property type="match status" value="1"/>
</dbReference>
<feature type="domain" description="Nudix hydrolase" evidence="6">
    <location>
        <begin position="13"/>
        <end position="146"/>
    </location>
</feature>
<dbReference type="InterPro" id="IPR050469">
    <property type="entry name" value="Diguanylate_Cyclase"/>
</dbReference>
<evidence type="ECO:0000313" key="7">
    <source>
        <dbReference type="EMBL" id="AQQ72067.1"/>
    </source>
</evidence>
<dbReference type="EMBL" id="CP019646">
    <property type="protein sequence ID" value="AQQ72067.1"/>
    <property type="molecule type" value="Genomic_DNA"/>
</dbReference>
<dbReference type="AlphaFoldDB" id="A0A1Q2MIE1"/>
<dbReference type="SUPFAM" id="SSF55073">
    <property type="entry name" value="Nucleotide cyclase"/>
    <property type="match status" value="1"/>
</dbReference>
<dbReference type="NCBIfam" id="TIGR00254">
    <property type="entry name" value="GGDEF"/>
    <property type="match status" value="1"/>
</dbReference>
<dbReference type="GO" id="GO:0016787">
    <property type="term" value="F:hydrolase activity"/>
    <property type="evidence" value="ECO:0007669"/>
    <property type="project" value="UniProtKB-KW"/>
</dbReference>
<organism evidence="7 8">
    <name type="scientific">Limihaloglobus sulfuriphilus</name>
    <dbReference type="NCBI Taxonomy" id="1851148"/>
    <lineage>
        <taxon>Bacteria</taxon>
        <taxon>Pseudomonadati</taxon>
        <taxon>Planctomycetota</taxon>
        <taxon>Phycisphaerae</taxon>
        <taxon>Sedimentisphaerales</taxon>
        <taxon>Sedimentisphaeraceae</taxon>
        <taxon>Limihaloglobus</taxon>
    </lineage>
</organism>
<keyword evidence="2 4" id="KW-0378">Hydrolase</keyword>
<dbReference type="InterPro" id="IPR043128">
    <property type="entry name" value="Rev_trsase/Diguanyl_cyclase"/>
</dbReference>
<evidence type="ECO:0000256" key="4">
    <source>
        <dbReference type="RuleBase" id="RU003476"/>
    </source>
</evidence>